<name>A0A174RED2_BACUN</name>
<dbReference type="EMBL" id="CZAO01000011">
    <property type="protein sequence ID" value="CUP83853.1"/>
    <property type="molecule type" value="Genomic_DNA"/>
</dbReference>
<dbReference type="Proteomes" id="UP000095766">
    <property type="component" value="Unassembled WGS sequence"/>
</dbReference>
<dbReference type="AlphaFoldDB" id="A0A174RED2"/>
<sequence>MDNTYQKNIGGYKIEVTSKEILKYYEHCSQLYSEEFIAKHEYLLAYHVAKQKYADMVCKVVANEDFFRGFLMGGKLRKGKCIKFKLKLADDIWNIFLNSTKAGYCFDAYVSGRVEIKGYYSDTIENVVLYCLNGFNENLGIGNKYQSINDLYK</sequence>
<dbReference type="RefSeq" id="WP_057253460.1">
    <property type="nucleotide sequence ID" value="NZ_CZAO01000011.1"/>
</dbReference>
<gene>
    <name evidence="1" type="ORF">ERS852510_02461</name>
</gene>
<proteinExistence type="predicted"/>
<organism evidence="1 2">
    <name type="scientific">Bacteroides uniformis</name>
    <dbReference type="NCBI Taxonomy" id="820"/>
    <lineage>
        <taxon>Bacteria</taxon>
        <taxon>Pseudomonadati</taxon>
        <taxon>Bacteroidota</taxon>
        <taxon>Bacteroidia</taxon>
        <taxon>Bacteroidales</taxon>
        <taxon>Bacteroidaceae</taxon>
        <taxon>Bacteroides</taxon>
    </lineage>
</organism>
<evidence type="ECO:0000313" key="1">
    <source>
        <dbReference type="EMBL" id="CUP83853.1"/>
    </source>
</evidence>
<evidence type="ECO:0000313" key="2">
    <source>
        <dbReference type="Proteomes" id="UP000095766"/>
    </source>
</evidence>
<reference evidence="1 2" key="1">
    <citation type="submission" date="2015-09" db="EMBL/GenBank/DDBJ databases">
        <authorList>
            <consortium name="Pathogen Informatics"/>
        </authorList>
    </citation>
    <scope>NUCLEOTIDE SEQUENCE [LARGE SCALE GENOMIC DNA]</scope>
    <source>
        <strain evidence="1 2">2789STDY5834898</strain>
    </source>
</reference>
<protein>
    <submittedName>
        <fullName evidence="1">Uncharacterized protein</fullName>
    </submittedName>
</protein>
<accession>A0A174RED2</accession>